<evidence type="ECO:0000259" key="10">
    <source>
        <dbReference type="Pfam" id="PF00884"/>
    </source>
</evidence>
<feature type="transmembrane region" description="Helical" evidence="9">
    <location>
        <begin position="136"/>
        <end position="156"/>
    </location>
</feature>
<feature type="binding site" evidence="8">
    <location>
        <position position="496"/>
    </location>
    <ligand>
        <name>Mn(2+)</name>
        <dbReference type="ChEBI" id="CHEBI:29035"/>
    </ligand>
</feature>
<dbReference type="KEGG" id="sinu:IMZ28_07415"/>
<dbReference type="EMBL" id="CP063164">
    <property type="protein sequence ID" value="QOR61277.1"/>
    <property type="molecule type" value="Genomic_DNA"/>
</dbReference>
<keyword evidence="11" id="KW-0808">Transferase</keyword>
<dbReference type="CDD" id="cd16015">
    <property type="entry name" value="LTA_synthase"/>
    <property type="match status" value="1"/>
</dbReference>
<dbReference type="PANTHER" id="PTHR47371">
    <property type="entry name" value="LIPOTEICHOIC ACID SYNTHASE"/>
    <property type="match status" value="1"/>
</dbReference>
<dbReference type="SUPFAM" id="SSF53649">
    <property type="entry name" value="Alkaline phosphatase-like"/>
    <property type="match status" value="1"/>
</dbReference>
<dbReference type="GO" id="GO:0046872">
    <property type="term" value="F:metal ion binding"/>
    <property type="evidence" value="ECO:0007669"/>
    <property type="project" value="UniProtKB-KW"/>
</dbReference>
<dbReference type="Gene3D" id="3.30.1120.80">
    <property type="match status" value="1"/>
</dbReference>
<dbReference type="Pfam" id="PF00884">
    <property type="entry name" value="Sulfatase"/>
    <property type="match status" value="1"/>
</dbReference>
<gene>
    <name evidence="11" type="ORF">IMZ28_07415</name>
</gene>
<dbReference type="InterPro" id="IPR012160">
    <property type="entry name" value="LtaS-like"/>
</dbReference>
<evidence type="ECO:0000313" key="11">
    <source>
        <dbReference type="EMBL" id="QOR61277.1"/>
    </source>
</evidence>
<dbReference type="GO" id="GO:0016740">
    <property type="term" value="F:transferase activity"/>
    <property type="evidence" value="ECO:0007669"/>
    <property type="project" value="UniProtKB-KW"/>
</dbReference>
<feature type="binding site" evidence="7">
    <location>
        <position position="444"/>
    </location>
    <ligand>
        <name>substrate</name>
    </ligand>
</feature>
<feature type="binding site" evidence="8">
    <location>
        <position position="326"/>
    </location>
    <ligand>
        <name>Mn(2+)</name>
        <dbReference type="ChEBI" id="CHEBI:29035"/>
    </ligand>
</feature>
<feature type="domain" description="Sulfatase N-terminal" evidence="10">
    <location>
        <begin position="279"/>
        <end position="547"/>
    </location>
</feature>
<feature type="transmembrane region" description="Helical" evidence="9">
    <location>
        <begin position="12"/>
        <end position="30"/>
    </location>
</feature>
<dbReference type="GO" id="GO:0005886">
    <property type="term" value="C:plasma membrane"/>
    <property type="evidence" value="ECO:0007669"/>
    <property type="project" value="UniProtKB-SubCell"/>
</dbReference>
<evidence type="ECO:0000256" key="4">
    <source>
        <dbReference type="ARBA" id="ARBA00022989"/>
    </source>
</evidence>
<dbReference type="AlphaFoldDB" id="A0A7M1S1H0"/>
<evidence type="ECO:0000256" key="6">
    <source>
        <dbReference type="PIRSR" id="PIRSR005091-1"/>
    </source>
</evidence>
<protein>
    <submittedName>
        <fullName evidence="11">Sulfatase-like hydrolase/transferase</fullName>
    </submittedName>
</protein>
<keyword evidence="11" id="KW-0378">Hydrolase</keyword>
<dbReference type="Gene3D" id="3.40.720.10">
    <property type="entry name" value="Alkaline Phosphatase, subunit A"/>
    <property type="match status" value="1"/>
</dbReference>
<evidence type="ECO:0000256" key="1">
    <source>
        <dbReference type="ARBA" id="ARBA00004651"/>
    </source>
</evidence>
<evidence type="ECO:0000256" key="9">
    <source>
        <dbReference type="SAM" id="Phobius"/>
    </source>
</evidence>
<sequence length="642" mass="74381">MNTGRFKFATNFIGIFIVVSFITRIVLLVMTYDQADTGIIELLKVFFIGMFYDFVAVSYYLIPFIIYLILIPRKIFNSVIHKIVSLLIYFAVIYSVVFNGFSEYFFWEEFGKRFNFIAVDYLVYTHEVVHNILESYPIPLLVGIILVITGFIFFYNHKKTTFHCDAFNCDMPFSKRLKIGSIYLALPLLFFIFLDKQTLTENCPNKFDQELAKNGFYSLFSAFRHNELEYDEFYKTLDETSVFKRLRMLLKRESTTFKTNDIHDITRVVKNDGPAHRYNIVLIMVESLSAEYMGVFGDKRGLTPHLDELAKRSLFFNNLYATGTRTVRGMEAVTLSLPPTPGRSIVKRPDCQNMNSAGFVFGKLGYESKFIYAGHGYFDNMNYFFSNNGFEVVDRFDFKDDEVTFSNVWGVCDEDLLNKVSKEADKSYAKEKPFFSFVMTTSNHRPYTYPDGKIDIPSHTGRNGGVKYTDYAIDKFLKEASKKPWFDNTLFVIVADHNGGSAGKTALPVWRYRIPLFIYAPKLIEPKVVSKLASQVDIVPTLLGIIGQSYEAKFYGDDILKEDHQERAFIGNYQKLGLFRNNTLTVLSPDKSVQNYKVKKQTLYRVEYTEEKPSEADVKDTVTYYQSASYLYKHNLLREKLR</sequence>
<evidence type="ECO:0000256" key="2">
    <source>
        <dbReference type="ARBA" id="ARBA00022475"/>
    </source>
</evidence>
<keyword evidence="2" id="KW-1003">Cell membrane</keyword>
<feature type="binding site" evidence="8">
    <location>
        <position position="497"/>
    </location>
    <ligand>
        <name>Mn(2+)</name>
        <dbReference type="ChEBI" id="CHEBI:29035"/>
    </ligand>
</feature>
<keyword evidence="3 9" id="KW-0812">Transmembrane</keyword>
<dbReference type="InterPro" id="IPR050448">
    <property type="entry name" value="OpgB/LTA_synthase_biosynth"/>
</dbReference>
<dbReference type="GO" id="GO:0016787">
    <property type="term" value="F:hydrolase activity"/>
    <property type="evidence" value="ECO:0007669"/>
    <property type="project" value="UniProtKB-KW"/>
</dbReference>
<keyword evidence="7" id="KW-0464">Manganese</keyword>
<evidence type="ECO:0000256" key="8">
    <source>
        <dbReference type="PIRSR" id="PIRSR005091-3"/>
    </source>
</evidence>
<dbReference type="RefSeq" id="WP_197547950.1">
    <property type="nucleotide sequence ID" value="NZ_CP063164.1"/>
</dbReference>
<dbReference type="InterPro" id="IPR017850">
    <property type="entry name" value="Alkaline_phosphatase_core_sf"/>
</dbReference>
<dbReference type="Proteomes" id="UP000595074">
    <property type="component" value="Chromosome"/>
</dbReference>
<evidence type="ECO:0000256" key="7">
    <source>
        <dbReference type="PIRSR" id="PIRSR005091-2"/>
    </source>
</evidence>
<keyword evidence="12" id="KW-1185">Reference proteome</keyword>
<dbReference type="PIRSF" id="PIRSF005091">
    <property type="entry name" value="Mmb_sulf_HI1246"/>
    <property type="match status" value="1"/>
</dbReference>
<evidence type="ECO:0000256" key="5">
    <source>
        <dbReference type="ARBA" id="ARBA00023136"/>
    </source>
</evidence>
<evidence type="ECO:0000256" key="3">
    <source>
        <dbReference type="ARBA" id="ARBA00022692"/>
    </source>
</evidence>
<reference evidence="11 12" key="1">
    <citation type="submission" date="2020-10" db="EMBL/GenBank/DDBJ databases">
        <title>The genome of sulfurovum sp.</title>
        <authorList>
            <person name="Xie S."/>
            <person name="Shao Z."/>
            <person name="Jiang L."/>
        </authorList>
    </citation>
    <scope>NUCLEOTIDE SEQUENCE [LARGE SCALE GENOMIC DNA]</scope>
    <source>
        <strain evidence="11 12">ST-419</strain>
    </source>
</reference>
<proteinExistence type="predicted"/>
<accession>A0A7M1S1H0</accession>
<feature type="active site" evidence="6">
    <location>
        <position position="326"/>
    </location>
</feature>
<feature type="transmembrane region" description="Helical" evidence="9">
    <location>
        <begin position="177"/>
        <end position="194"/>
    </location>
</feature>
<name>A0A7M1S1H0_9BACT</name>
<feature type="transmembrane region" description="Helical" evidence="9">
    <location>
        <begin position="83"/>
        <end position="107"/>
    </location>
</feature>
<dbReference type="PANTHER" id="PTHR47371:SF3">
    <property type="entry name" value="PHOSPHOGLYCEROL TRANSFERASE I"/>
    <property type="match status" value="1"/>
</dbReference>
<keyword evidence="7" id="KW-0479">Metal-binding</keyword>
<feature type="transmembrane region" description="Helical" evidence="9">
    <location>
        <begin position="50"/>
        <end position="71"/>
    </location>
</feature>
<comment type="subcellular location">
    <subcellularLocation>
        <location evidence="1">Cell membrane</location>
        <topology evidence="1">Multi-pass membrane protein</topology>
    </subcellularLocation>
</comment>
<evidence type="ECO:0000313" key="12">
    <source>
        <dbReference type="Proteomes" id="UP000595074"/>
    </source>
</evidence>
<organism evidence="11 12">
    <name type="scientific">Sulfurovum indicum</name>
    <dbReference type="NCBI Taxonomy" id="2779528"/>
    <lineage>
        <taxon>Bacteria</taxon>
        <taxon>Pseudomonadati</taxon>
        <taxon>Campylobacterota</taxon>
        <taxon>Epsilonproteobacteria</taxon>
        <taxon>Campylobacterales</taxon>
        <taxon>Sulfurovaceae</taxon>
        <taxon>Sulfurovum</taxon>
    </lineage>
</organism>
<feature type="binding site" evidence="8">
    <location>
        <position position="286"/>
    </location>
    <ligand>
        <name>Mn(2+)</name>
        <dbReference type="ChEBI" id="CHEBI:29035"/>
    </ligand>
</feature>
<keyword evidence="5 9" id="KW-0472">Membrane</keyword>
<dbReference type="InterPro" id="IPR000917">
    <property type="entry name" value="Sulfatase_N"/>
</dbReference>
<keyword evidence="4 9" id="KW-1133">Transmembrane helix</keyword>